<keyword evidence="1" id="KW-0472">Membrane</keyword>
<keyword evidence="3" id="KW-1185">Reference proteome</keyword>
<name>A0A4R2CZ08_SHIGR</name>
<accession>A0A4R2CZ08</accession>
<sequence>MSGERKGKSPALAALFILLGTGVVFYFLPSVMIALGDVSPWLAGVFGTLLVLGFFLLFWLRARYQRSRGN</sequence>
<evidence type="ECO:0000313" key="2">
    <source>
        <dbReference type="EMBL" id="TCN47047.1"/>
    </source>
</evidence>
<reference evidence="2 3" key="1">
    <citation type="submission" date="2019-03" db="EMBL/GenBank/DDBJ databases">
        <title>Genomic Encyclopedia of Type Strains, Phase IV (KMG-IV): sequencing the most valuable type-strain genomes for metagenomic binning, comparative biology and taxonomic classification.</title>
        <authorList>
            <person name="Goeker M."/>
        </authorList>
    </citation>
    <scope>NUCLEOTIDE SEQUENCE [LARGE SCALE GENOMIC DNA]</scope>
    <source>
        <strain evidence="2 3">DSM 18401</strain>
    </source>
</reference>
<keyword evidence="1" id="KW-1133">Transmembrane helix</keyword>
<comment type="caution">
    <text evidence="2">The sequence shown here is derived from an EMBL/GenBank/DDBJ whole genome shotgun (WGS) entry which is preliminary data.</text>
</comment>
<keyword evidence="1" id="KW-0812">Transmembrane</keyword>
<dbReference type="RefSeq" id="WP_133033568.1">
    <property type="nucleotide sequence ID" value="NZ_BAABEI010000012.1"/>
</dbReference>
<feature type="transmembrane region" description="Helical" evidence="1">
    <location>
        <begin position="12"/>
        <end position="35"/>
    </location>
</feature>
<dbReference type="Proteomes" id="UP000295351">
    <property type="component" value="Unassembled WGS sequence"/>
</dbReference>
<organism evidence="2 3">
    <name type="scientific">Shinella granuli</name>
    <dbReference type="NCBI Taxonomy" id="323621"/>
    <lineage>
        <taxon>Bacteria</taxon>
        <taxon>Pseudomonadati</taxon>
        <taxon>Pseudomonadota</taxon>
        <taxon>Alphaproteobacteria</taxon>
        <taxon>Hyphomicrobiales</taxon>
        <taxon>Rhizobiaceae</taxon>
        <taxon>Shinella</taxon>
    </lineage>
</organism>
<protein>
    <submittedName>
        <fullName evidence="2">Uncharacterized protein</fullName>
    </submittedName>
</protein>
<gene>
    <name evidence="2" type="ORF">EV665_103221</name>
</gene>
<evidence type="ECO:0000313" key="3">
    <source>
        <dbReference type="Proteomes" id="UP000295351"/>
    </source>
</evidence>
<dbReference type="AlphaFoldDB" id="A0A4R2CZ08"/>
<evidence type="ECO:0000256" key="1">
    <source>
        <dbReference type="SAM" id="Phobius"/>
    </source>
</evidence>
<dbReference type="EMBL" id="SLVX01000003">
    <property type="protein sequence ID" value="TCN47047.1"/>
    <property type="molecule type" value="Genomic_DNA"/>
</dbReference>
<proteinExistence type="predicted"/>
<feature type="transmembrane region" description="Helical" evidence="1">
    <location>
        <begin position="41"/>
        <end position="60"/>
    </location>
</feature>